<evidence type="ECO:0000313" key="1">
    <source>
        <dbReference type="EMBL" id="KAH7691037.1"/>
    </source>
</evidence>
<dbReference type="Proteomes" id="UP000827976">
    <property type="component" value="Chromosome 2"/>
</dbReference>
<organism evidence="1 2">
    <name type="scientific">Dioscorea alata</name>
    <name type="common">Purple yam</name>
    <dbReference type="NCBI Taxonomy" id="55571"/>
    <lineage>
        <taxon>Eukaryota</taxon>
        <taxon>Viridiplantae</taxon>
        <taxon>Streptophyta</taxon>
        <taxon>Embryophyta</taxon>
        <taxon>Tracheophyta</taxon>
        <taxon>Spermatophyta</taxon>
        <taxon>Magnoliopsida</taxon>
        <taxon>Liliopsida</taxon>
        <taxon>Dioscoreales</taxon>
        <taxon>Dioscoreaceae</taxon>
        <taxon>Dioscorea</taxon>
    </lineage>
</organism>
<comment type="caution">
    <text evidence="1">The sequence shown here is derived from an EMBL/GenBank/DDBJ whole genome shotgun (WGS) entry which is preliminary data.</text>
</comment>
<keyword evidence="1" id="KW-0418">Kinase</keyword>
<keyword evidence="1" id="KW-0723">Serine/threonine-protein kinase</keyword>
<keyword evidence="1" id="KW-0808">Transferase</keyword>
<dbReference type="EMBL" id="CM037012">
    <property type="protein sequence ID" value="KAH7691037.1"/>
    <property type="molecule type" value="Genomic_DNA"/>
</dbReference>
<gene>
    <name evidence="1" type="ORF">IHE45_02G089600</name>
</gene>
<accession>A0ACB7WS90</accession>
<sequence>MLLFLLLILLSSSALKCKALTEAKALIRWKSSLFNPECLSSWSLNNTTNHCHWFGITCNSAGRIIELNLTSCNLNGTLEELDSSSLSNLTKLYLNNNMLNGSFPKNISTLSKPPCSIPKREIFQKSTYGAHNDNSVFCGNATSLHLYSYDSRKKPPKLLFTFTVPVAGCFVLVVVVAVIILACRRWRGSGRVANAENCAMIWERGVEFKFIDIMEATHNFNEKYCIGRGNSGAVYKAELPSGLVLAVKRLYLEGDIDIFQINRKSFMNEIQMLTEVRHRNIVKLHGFCSRNGVMYLVYDYVERGSLSSVLYSDLGGTMFDWPKRVKVIHGVAHALAYLHNGCSPGIVHRDISINSILLDAQFEPQISDFGTSKLLIFDAHHWTAIVGSCGYIAPGNYYILFSSNCFRILVFCVIDMVQVIFAEIAYTMKYVDKCDVYSFGVVALEIIMGKPPAEVLKCSLRSGGNDVLLNDVLDQRLLPPTGQLAEHLVFLVMVALACTQTDPRLRPGMWEIAKEMSTRKRGHLAEPFGAIIIRNLLQINC</sequence>
<keyword evidence="2" id="KW-1185">Reference proteome</keyword>
<evidence type="ECO:0000313" key="2">
    <source>
        <dbReference type="Proteomes" id="UP000827976"/>
    </source>
</evidence>
<proteinExistence type="predicted"/>
<dbReference type="EC" id="2.7.11.1" evidence="1"/>
<name>A0ACB7WS90_DIOAL</name>
<reference evidence="2" key="1">
    <citation type="journal article" date="2022" name="Nat. Commun.">
        <title>Chromosome evolution and the genetic basis of agronomically important traits in greater yam.</title>
        <authorList>
            <person name="Bredeson J.V."/>
            <person name="Lyons J.B."/>
            <person name="Oniyinde I.O."/>
            <person name="Okereke N.R."/>
            <person name="Kolade O."/>
            <person name="Nnabue I."/>
            <person name="Nwadili C.O."/>
            <person name="Hribova E."/>
            <person name="Parker M."/>
            <person name="Nwogha J."/>
            <person name="Shu S."/>
            <person name="Carlson J."/>
            <person name="Kariba R."/>
            <person name="Muthemba S."/>
            <person name="Knop K."/>
            <person name="Barton G.J."/>
            <person name="Sherwood A.V."/>
            <person name="Lopez-Montes A."/>
            <person name="Asiedu R."/>
            <person name="Jamnadass R."/>
            <person name="Muchugi A."/>
            <person name="Goodstein D."/>
            <person name="Egesi C.N."/>
            <person name="Featherston J."/>
            <person name="Asfaw A."/>
            <person name="Simpson G.G."/>
            <person name="Dolezel J."/>
            <person name="Hendre P.S."/>
            <person name="Van Deynze A."/>
            <person name="Kumar P.L."/>
            <person name="Obidiegwu J.E."/>
            <person name="Bhattacharjee R."/>
            <person name="Rokhsar D.S."/>
        </authorList>
    </citation>
    <scope>NUCLEOTIDE SEQUENCE [LARGE SCALE GENOMIC DNA]</scope>
    <source>
        <strain evidence="2">cv. TDa95/00328</strain>
    </source>
</reference>
<protein>
    <submittedName>
        <fullName evidence="1">Non-specific serine/threonine protein kinase protein</fullName>
        <ecNumber evidence="1">2.7.11.1</ecNumber>
    </submittedName>
</protein>